<proteinExistence type="predicted"/>
<protein>
    <submittedName>
        <fullName evidence="2">DUF559 domain-containing protein</fullName>
    </submittedName>
</protein>
<dbReference type="Proteomes" id="UP000502498">
    <property type="component" value="Chromosome"/>
</dbReference>
<dbReference type="InterPro" id="IPR007569">
    <property type="entry name" value="DUF559"/>
</dbReference>
<sequence>MSRHRVTRAVADGTLIRVRNGRLVPAGTHIDLVTVARWGGRLDCVSLLRHLGIFVLERGAPHVQLDPKMTRLPERPAGVVAHWRATTVPREALVTDLIEALAQATRCQDPRSAIATLDSAWHLGLVDAETLDEVFARLPHRYQVLRGLLDPSCESGPESLVRLILRALGCRYETQVKIPGVGRVDFVVDGWLIIECDSEQHHSDWVAVKRDRRRDFAAAERGYTTVRLLAEDVMWDRERITASLRRVVRTRRPARGRQNSGVSAR</sequence>
<feature type="domain" description="DUF559" evidence="1">
    <location>
        <begin position="169"/>
        <end position="247"/>
    </location>
</feature>
<name>A0A7D4PPV7_9MICO</name>
<dbReference type="Gene3D" id="3.40.960.10">
    <property type="entry name" value="VSR Endonuclease"/>
    <property type="match status" value="1"/>
</dbReference>
<dbReference type="Pfam" id="PF04480">
    <property type="entry name" value="DUF559"/>
    <property type="match status" value="1"/>
</dbReference>
<dbReference type="InterPro" id="IPR011335">
    <property type="entry name" value="Restrct_endonuc-II-like"/>
</dbReference>
<dbReference type="SUPFAM" id="SSF52980">
    <property type="entry name" value="Restriction endonuclease-like"/>
    <property type="match status" value="1"/>
</dbReference>
<gene>
    <name evidence="2" type="ORF">HQM25_12350</name>
</gene>
<evidence type="ECO:0000313" key="3">
    <source>
        <dbReference type="Proteomes" id="UP000502498"/>
    </source>
</evidence>
<evidence type="ECO:0000313" key="2">
    <source>
        <dbReference type="EMBL" id="QKJ21235.1"/>
    </source>
</evidence>
<dbReference type="AlphaFoldDB" id="A0A7D4PPV7"/>
<accession>A0A7D4PPV7</accession>
<reference evidence="2 3" key="1">
    <citation type="submission" date="2020-05" db="EMBL/GenBank/DDBJ databases">
        <title>Strain PA2F3 complete genome.</title>
        <authorList>
            <person name="Kim Y.-S."/>
            <person name="Kim S.-J."/>
            <person name="Jung H.-k."/>
            <person name="Kim S.-E."/>
            <person name="Kim K.-H."/>
        </authorList>
    </citation>
    <scope>NUCLEOTIDE SEQUENCE [LARGE SCALE GENOMIC DNA]</scope>
    <source>
        <strain evidence="2 3">PA2F3</strain>
    </source>
</reference>
<organism evidence="2 3">
    <name type="scientific">Microbacterium hominis</name>
    <dbReference type="NCBI Taxonomy" id="162426"/>
    <lineage>
        <taxon>Bacteria</taxon>
        <taxon>Bacillati</taxon>
        <taxon>Actinomycetota</taxon>
        <taxon>Actinomycetes</taxon>
        <taxon>Micrococcales</taxon>
        <taxon>Microbacteriaceae</taxon>
        <taxon>Microbacterium</taxon>
    </lineage>
</organism>
<evidence type="ECO:0000259" key="1">
    <source>
        <dbReference type="Pfam" id="PF04480"/>
    </source>
</evidence>
<dbReference type="EMBL" id="CP054038">
    <property type="protein sequence ID" value="QKJ21235.1"/>
    <property type="molecule type" value="Genomic_DNA"/>
</dbReference>